<dbReference type="Gene3D" id="1.10.10.60">
    <property type="entry name" value="Homeodomain-like"/>
    <property type="match status" value="1"/>
</dbReference>
<comment type="caution">
    <text evidence="8">The sequence shown here is derived from an EMBL/GenBank/DDBJ whole genome shotgun (WGS) entry which is preliminary data.</text>
</comment>
<dbReference type="InterPro" id="IPR009057">
    <property type="entry name" value="Homeodomain-like_sf"/>
</dbReference>
<dbReference type="PROSITE" id="PS01124">
    <property type="entry name" value="HTH_ARAC_FAMILY_2"/>
    <property type="match status" value="1"/>
</dbReference>
<reference evidence="8 9" key="1">
    <citation type="submission" date="2012-12" db="EMBL/GenBank/DDBJ databases">
        <title>Genome assembly of Fulvivirga imtechensis AK7.</title>
        <authorList>
            <person name="Nupur N."/>
            <person name="Khatri I."/>
            <person name="Kumar R."/>
            <person name="Subramanian S."/>
            <person name="Pinnaka A."/>
        </authorList>
    </citation>
    <scope>NUCLEOTIDE SEQUENCE [LARGE SCALE GENOMIC DNA]</scope>
    <source>
        <strain evidence="8 9">AK7</strain>
    </source>
</reference>
<dbReference type="PANTHER" id="PTHR43547:SF2">
    <property type="entry name" value="HYBRID SIGNAL TRANSDUCTION HISTIDINE KINASE C"/>
    <property type="match status" value="1"/>
</dbReference>
<dbReference type="PRINTS" id="PR00032">
    <property type="entry name" value="HTHARAC"/>
</dbReference>
<dbReference type="PANTHER" id="PTHR43547">
    <property type="entry name" value="TWO-COMPONENT HISTIDINE KINASE"/>
    <property type="match status" value="1"/>
</dbReference>
<keyword evidence="9" id="KW-1185">Reference proteome</keyword>
<dbReference type="AlphaFoldDB" id="L8JIR4"/>
<dbReference type="InterPro" id="IPR001789">
    <property type="entry name" value="Sig_transdc_resp-reg_receiver"/>
</dbReference>
<evidence type="ECO:0000256" key="3">
    <source>
        <dbReference type="ARBA" id="ARBA00023125"/>
    </source>
</evidence>
<evidence type="ECO:0000259" key="6">
    <source>
        <dbReference type="PROSITE" id="PS01124"/>
    </source>
</evidence>
<dbReference type="GO" id="GO:0043565">
    <property type="term" value="F:sequence-specific DNA binding"/>
    <property type="evidence" value="ECO:0007669"/>
    <property type="project" value="InterPro"/>
</dbReference>
<organism evidence="8 9">
    <name type="scientific">Fulvivirga imtechensis AK7</name>
    <dbReference type="NCBI Taxonomy" id="1237149"/>
    <lineage>
        <taxon>Bacteria</taxon>
        <taxon>Pseudomonadati</taxon>
        <taxon>Bacteroidota</taxon>
        <taxon>Cytophagia</taxon>
        <taxon>Cytophagales</taxon>
        <taxon>Fulvivirgaceae</taxon>
        <taxon>Fulvivirga</taxon>
    </lineage>
</organism>
<keyword evidence="2" id="KW-0805">Transcription regulation</keyword>
<proteinExistence type="predicted"/>
<dbReference type="STRING" id="1237149.C900_05893"/>
<keyword evidence="3" id="KW-0238">DNA-binding</keyword>
<evidence type="ECO:0000313" key="8">
    <source>
        <dbReference type="EMBL" id="ELR68710.1"/>
    </source>
</evidence>
<dbReference type="InterPro" id="IPR018060">
    <property type="entry name" value="HTH_AraC"/>
</dbReference>
<gene>
    <name evidence="8" type="ORF">C900_05893</name>
</gene>
<keyword evidence="8" id="KW-0808">Transferase</keyword>
<dbReference type="PATRIC" id="fig|1237149.3.peg.5211"/>
<evidence type="ECO:0000256" key="1">
    <source>
        <dbReference type="ARBA" id="ARBA00022553"/>
    </source>
</evidence>
<evidence type="ECO:0000259" key="7">
    <source>
        <dbReference type="PROSITE" id="PS50110"/>
    </source>
</evidence>
<evidence type="ECO:0000256" key="2">
    <source>
        <dbReference type="ARBA" id="ARBA00023015"/>
    </source>
</evidence>
<dbReference type="Gene3D" id="3.40.50.2300">
    <property type="match status" value="1"/>
</dbReference>
<dbReference type="GO" id="GO:0003700">
    <property type="term" value="F:DNA-binding transcription factor activity"/>
    <property type="evidence" value="ECO:0007669"/>
    <property type="project" value="InterPro"/>
</dbReference>
<sequence length="259" mass="29607">MNDSKNDYTILIVEDNPELLNYIEENLNEKYHCLTADCGEKGLQIARDTIPDIIITDWVMPGMSGVELVECLKREMDTDHIPIVMLTAKDDIRHKLNGLGKGADEYITKPFDIEELVLRCSNILKTRDALRRKVVAELMLKPANLQVEDKEQAFLLQVKGIIEENISDPTFSVVKLQDLMGMSRMVLHRKLRTLIGFSAINLIKAMKMERAREILERSKDIGVAEVAYDLGYSDPSYFSKCYKQYFGSSPSSYEMRDES</sequence>
<dbReference type="EMBL" id="AMZN01000095">
    <property type="protein sequence ID" value="ELR68710.1"/>
    <property type="molecule type" value="Genomic_DNA"/>
</dbReference>
<keyword evidence="8" id="KW-0418">Kinase</keyword>
<protein>
    <submittedName>
        <fullName evidence="8">Histidine kinase</fullName>
    </submittedName>
</protein>
<dbReference type="InterPro" id="IPR011006">
    <property type="entry name" value="CheY-like_superfamily"/>
</dbReference>
<dbReference type="RefSeq" id="WP_009582974.1">
    <property type="nucleotide sequence ID" value="NZ_AMZN01000095.1"/>
</dbReference>
<evidence type="ECO:0000313" key="9">
    <source>
        <dbReference type="Proteomes" id="UP000011135"/>
    </source>
</evidence>
<feature type="domain" description="Response regulatory" evidence="7">
    <location>
        <begin position="9"/>
        <end position="124"/>
    </location>
</feature>
<keyword evidence="4" id="KW-0804">Transcription</keyword>
<dbReference type="eggNOG" id="COG0745">
    <property type="taxonomic scope" value="Bacteria"/>
</dbReference>
<dbReference type="OrthoDB" id="9809670at2"/>
<dbReference type="SMART" id="SM00342">
    <property type="entry name" value="HTH_ARAC"/>
    <property type="match status" value="1"/>
</dbReference>
<dbReference type="SUPFAM" id="SSF46689">
    <property type="entry name" value="Homeodomain-like"/>
    <property type="match status" value="1"/>
</dbReference>
<dbReference type="GO" id="GO:0000155">
    <property type="term" value="F:phosphorelay sensor kinase activity"/>
    <property type="evidence" value="ECO:0007669"/>
    <property type="project" value="TreeGrafter"/>
</dbReference>
<dbReference type="Pfam" id="PF12833">
    <property type="entry name" value="HTH_18"/>
    <property type="match status" value="1"/>
</dbReference>
<evidence type="ECO:0000256" key="5">
    <source>
        <dbReference type="PROSITE-ProRule" id="PRU00169"/>
    </source>
</evidence>
<dbReference type="SUPFAM" id="SSF52172">
    <property type="entry name" value="CheY-like"/>
    <property type="match status" value="1"/>
</dbReference>
<dbReference type="SMART" id="SM00448">
    <property type="entry name" value="REC"/>
    <property type="match status" value="1"/>
</dbReference>
<evidence type="ECO:0000256" key="4">
    <source>
        <dbReference type="ARBA" id="ARBA00023163"/>
    </source>
</evidence>
<feature type="modified residue" description="4-aspartylphosphate" evidence="5">
    <location>
        <position position="57"/>
    </location>
</feature>
<dbReference type="Proteomes" id="UP000011135">
    <property type="component" value="Unassembled WGS sequence"/>
</dbReference>
<dbReference type="Pfam" id="PF00072">
    <property type="entry name" value="Response_reg"/>
    <property type="match status" value="1"/>
</dbReference>
<dbReference type="PROSITE" id="PS00041">
    <property type="entry name" value="HTH_ARAC_FAMILY_1"/>
    <property type="match status" value="1"/>
</dbReference>
<feature type="domain" description="HTH araC/xylS-type" evidence="6">
    <location>
        <begin position="156"/>
        <end position="256"/>
    </location>
</feature>
<accession>L8JIR4</accession>
<dbReference type="InterPro" id="IPR018062">
    <property type="entry name" value="HTH_AraC-typ_CS"/>
</dbReference>
<dbReference type="PROSITE" id="PS50110">
    <property type="entry name" value="RESPONSE_REGULATORY"/>
    <property type="match status" value="1"/>
</dbReference>
<keyword evidence="1 5" id="KW-0597">Phosphoprotein</keyword>
<name>L8JIR4_9BACT</name>
<dbReference type="InterPro" id="IPR020449">
    <property type="entry name" value="Tscrpt_reg_AraC-type_HTH"/>
</dbReference>